<proteinExistence type="predicted"/>
<evidence type="ECO:0000313" key="2">
    <source>
        <dbReference type="EMBL" id="WDE98844.1"/>
    </source>
</evidence>
<name>A0ABY7W1J1_9BACT</name>
<evidence type="ECO:0000313" key="3">
    <source>
        <dbReference type="Proteomes" id="UP001214250"/>
    </source>
</evidence>
<keyword evidence="1" id="KW-1133">Transmembrane helix</keyword>
<keyword evidence="3" id="KW-1185">Reference proteome</keyword>
<reference evidence="2 3" key="1">
    <citation type="submission" date="2023-02" db="EMBL/GenBank/DDBJ databases">
        <title>Genome sequence of Lentisphaera profundi SAORIC-696.</title>
        <authorList>
            <person name="Kim e."/>
            <person name="Cho J.-C."/>
            <person name="Choi A."/>
            <person name="Kang I."/>
        </authorList>
    </citation>
    <scope>NUCLEOTIDE SEQUENCE [LARGE SCALE GENOMIC DNA]</scope>
    <source>
        <strain evidence="2 3">SAORIC-696</strain>
    </source>
</reference>
<dbReference type="Proteomes" id="UP001214250">
    <property type="component" value="Chromosome 2"/>
</dbReference>
<sequence length="227" mass="25677">MYRELNFQKTHLTLQSLTQRISERFPKSGLVDVCTELEALSSETEEKAKHIAEPNMGLRTLIGFTIASAFILIGISISMMDFNLNKVAIQDMLPLIDAILNELIIFGAAIFFLFTLETRLKRSKALKALHEFRALAHVVDMHQLTKDSESQAHNTASSPLRSMSNHELSRYLDYCSEMLSHIGKLAAFYAQNMPDSEVLSAVNDVENLCNSLSRKIWQKIMIIKQIS</sequence>
<dbReference type="RefSeq" id="WP_274153713.1">
    <property type="nucleotide sequence ID" value="NZ_CP117812.1"/>
</dbReference>
<protein>
    <recommendedName>
        <fullName evidence="4">SMODS and SLOG-associating 2TM effector domain-containing protein</fullName>
    </recommendedName>
</protein>
<organism evidence="2 3">
    <name type="scientific">Lentisphaera profundi</name>
    <dbReference type="NCBI Taxonomy" id="1658616"/>
    <lineage>
        <taxon>Bacteria</taxon>
        <taxon>Pseudomonadati</taxon>
        <taxon>Lentisphaerota</taxon>
        <taxon>Lentisphaeria</taxon>
        <taxon>Lentisphaerales</taxon>
        <taxon>Lentisphaeraceae</taxon>
        <taxon>Lentisphaera</taxon>
    </lineage>
</organism>
<feature type="transmembrane region" description="Helical" evidence="1">
    <location>
        <begin position="61"/>
        <end position="80"/>
    </location>
</feature>
<accession>A0ABY7W1J1</accession>
<keyword evidence="1" id="KW-0472">Membrane</keyword>
<keyword evidence="1" id="KW-0812">Transmembrane</keyword>
<evidence type="ECO:0008006" key="4">
    <source>
        <dbReference type="Google" id="ProtNLM"/>
    </source>
</evidence>
<dbReference type="EMBL" id="CP117812">
    <property type="protein sequence ID" value="WDE98844.1"/>
    <property type="molecule type" value="Genomic_DNA"/>
</dbReference>
<gene>
    <name evidence="2" type="ORF">PQO03_13470</name>
</gene>
<evidence type="ECO:0000256" key="1">
    <source>
        <dbReference type="SAM" id="Phobius"/>
    </source>
</evidence>
<feature type="transmembrane region" description="Helical" evidence="1">
    <location>
        <begin position="92"/>
        <end position="114"/>
    </location>
</feature>